<protein>
    <recommendedName>
        <fullName evidence="3">RRM domain-containing protein</fullName>
    </recommendedName>
</protein>
<dbReference type="InterPro" id="IPR012677">
    <property type="entry name" value="Nucleotide-bd_a/b_plait_sf"/>
</dbReference>
<evidence type="ECO:0000313" key="2">
    <source>
        <dbReference type="EMBL" id="JAT72926.1"/>
    </source>
</evidence>
<name>A0A1D2A160_AUXPR</name>
<dbReference type="InterPro" id="IPR035979">
    <property type="entry name" value="RBD_domain_sf"/>
</dbReference>
<dbReference type="SUPFAM" id="SSF54928">
    <property type="entry name" value="RNA-binding domain, RBD"/>
    <property type="match status" value="1"/>
</dbReference>
<evidence type="ECO:0000256" key="1">
    <source>
        <dbReference type="SAM" id="MobiDB-lite"/>
    </source>
</evidence>
<gene>
    <name evidence="2" type="ORF">g.34670</name>
</gene>
<dbReference type="Gene3D" id="3.30.70.330">
    <property type="match status" value="1"/>
</dbReference>
<reference evidence="2" key="1">
    <citation type="submission" date="2015-08" db="EMBL/GenBank/DDBJ databases">
        <authorList>
            <person name="Babu N.S."/>
            <person name="Beckwith C.J."/>
            <person name="Beseler K.G."/>
            <person name="Brison A."/>
            <person name="Carone J.V."/>
            <person name="Caskin T.P."/>
            <person name="Diamond M."/>
            <person name="Durham M.E."/>
            <person name="Foxe J.M."/>
            <person name="Go M."/>
            <person name="Henderson B.A."/>
            <person name="Jones I.B."/>
            <person name="McGettigan J.A."/>
            <person name="Micheletti S.J."/>
            <person name="Nasrallah M.E."/>
            <person name="Ortiz D."/>
            <person name="Piller C.R."/>
            <person name="Privatt S.R."/>
            <person name="Schneider S.L."/>
            <person name="Sharp S."/>
            <person name="Smith T.C."/>
            <person name="Stanton J.D."/>
            <person name="Ullery H.E."/>
            <person name="Wilson R.J."/>
            <person name="Serrano M.G."/>
            <person name="Buck G."/>
            <person name="Lee V."/>
            <person name="Wang Y."/>
            <person name="Carvalho R."/>
            <person name="Voegtly L."/>
            <person name="Shi R."/>
            <person name="Duckworth R."/>
            <person name="Johnson A."/>
            <person name="Loviza R."/>
            <person name="Walstead R."/>
            <person name="Shah Z."/>
            <person name="Kiflezghi M."/>
            <person name="Wade K."/>
            <person name="Ball S.L."/>
            <person name="Bradley K.W."/>
            <person name="Asai D.J."/>
            <person name="Bowman C.A."/>
            <person name="Russell D.A."/>
            <person name="Pope W.H."/>
            <person name="Jacobs-Sera D."/>
            <person name="Hendrix R.W."/>
            <person name="Hatfull G.F."/>
        </authorList>
    </citation>
    <scope>NUCLEOTIDE SEQUENCE</scope>
</reference>
<proteinExistence type="predicted"/>
<dbReference type="AlphaFoldDB" id="A0A1D2A160"/>
<dbReference type="EMBL" id="GDKF01005696">
    <property type="protein sequence ID" value="JAT72926.1"/>
    <property type="molecule type" value="Transcribed_RNA"/>
</dbReference>
<dbReference type="GO" id="GO:0003676">
    <property type="term" value="F:nucleic acid binding"/>
    <property type="evidence" value="ECO:0007669"/>
    <property type="project" value="InterPro"/>
</dbReference>
<feature type="region of interest" description="Disordered" evidence="1">
    <location>
        <begin position="70"/>
        <end position="152"/>
    </location>
</feature>
<evidence type="ECO:0008006" key="3">
    <source>
        <dbReference type="Google" id="ProtNLM"/>
    </source>
</evidence>
<organism evidence="2">
    <name type="scientific">Auxenochlorella protothecoides</name>
    <name type="common">Green microalga</name>
    <name type="synonym">Chlorella protothecoides</name>
    <dbReference type="NCBI Taxonomy" id="3075"/>
    <lineage>
        <taxon>Eukaryota</taxon>
        <taxon>Viridiplantae</taxon>
        <taxon>Chlorophyta</taxon>
        <taxon>core chlorophytes</taxon>
        <taxon>Trebouxiophyceae</taxon>
        <taxon>Chlorellales</taxon>
        <taxon>Chlorellaceae</taxon>
        <taxon>Auxenochlorella</taxon>
    </lineage>
</organism>
<sequence length="152" mass="15905">MCVSSGSGAAAHARTEKIPLAWMPSHKMCGRPTPHSTQGFAYVEFKTEAGLKAACALDRTDFHGKHIFIAPSNKPKPSAGHDVPDKAPPGGGRANQAPDPLDAEAAPVAPASTTMKPRAAFMPRAARLGSQAKPGPPKSNSDFRAMLLEPKT</sequence>
<accession>A0A1D2A160</accession>